<dbReference type="Proteomes" id="UP000190744">
    <property type="component" value="Unassembled WGS sequence"/>
</dbReference>
<proteinExistence type="predicted"/>
<keyword evidence="2" id="KW-0812">Transmembrane</keyword>
<evidence type="ECO:0000313" key="4">
    <source>
        <dbReference type="Proteomes" id="UP000190744"/>
    </source>
</evidence>
<reference evidence="4" key="1">
    <citation type="submission" date="2015-09" db="EMBL/GenBank/DDBJ databases">
        <authorList>
            <person name="Fill T.P."/>
            <person name="Baretta J.F."/>
            <person name="de Almeida L.G."/>
            <person name="Rocha M."/>
            <person name="de Souza D.H."/>
            <person name="Malavazi I."/>
            <person name="Cerdeira L.T."/>
            <person name="Hong H."/>
            <person name="Samborskyy M."/>
            <person name="de Vasconcelos A.T."/>
            <person name="Leadlay P."/>
            <person name="Rodrigues-Filho E."/>
        </authorList>
    </citation>
    <scope>NUCLEOTIDE SEQUENCE [LARGE SCALE GENOMIC DNA]</scope>
    <source>
        <strain evidence="4">LaBioMMi 136</strain>
    </source>
</reference>
<evidence type="ECO:0000256" key="1">
    <source>
        <dbReference type="SAM" id="MobiDB-lite"/>
    </source>
</evidence>
<feature type="transmembrane region" description="Helical" evidence="2">
    <location>
        <begin position="96"/>
        <end position="115"/>
    </location>
</feature>
<name>A0A1S9S0S1_PENBI</name>
<comment type="caution">
    <text evidence="3">The sequence shown here is derived from an EMBL/GenBank/DDBJ whole genome shotgun (WGS) entry which is preliminary data.</text>
</comment>
<accession>A0A1S9S0S1</accession>
<dbReference type="AlphaFoldDB" id="A0A1S9S0S1"/>
<keyword evidence="2" id="KW-0472">Membrane</keyword>
<evidence type="ECO:0000313" key="3">
    <source>
        <dbReference type="EMBL" id="OOQ91384.1"/>
    </source>
</evidence>
<feature type="compositionally biased region" description="Basic and acidic residues" evidence="1">
    <location>
        <begin position="40"/>
        <end position="49"/>
    </location>
</feature>
<organism evidence="3 4">
    <name type="scientific">Penicillium brasilianum</name>
    <dbReference type="NCBI Taxonomy" id="104259"/>
    <lineage>
        <taxon>Eukaryota</taxon>
        <taxon>Fungi</taxon>
        <taxon>Dikarya</taxon>
        <taxon>Ascomycota</taxon>
        <taxon>Pezizomycotina</taxon>
        <taxon>Eurotiomycetes</taxon>
        <taxon>Eurotiomycetidae</taxon>
        <taxon>Eurotiales</taxon>
        <taxon>Aspergillaceae</taxon>
        <taxon>Penicillium</taxon>
    </lineage>
</organism>
<sequence length="120" mass="13577">MGASTPSEVAPPYEELYSQRPSNPLTGYTRVAAADEPDLDLERDAHQHDPSTPLELNGSTSNSYKPHTHCEECDRQLERRERRRSKEHCCTTVSRTFMTIALFLMIFGIVAVISLKRGKK</sequence>
<feature type="region of interest" description="Disordered" evidence="1">
    <location>
        <begin position="1"/>
        <end position="69"/>
    </location>
</feature>
<keyword evidence="2" id="KW-1133">Transmembrane helix</keyword>
<dbReference type="EMBL" id="LJBN01000003">
    <property type="protein sequence ID" value="OOQ91384.1"/>
    <property type="molecule type" value="Genomic_DNA"/>
</dbReference>
<evidence type="ECO:0000256" key="2">
    <source>
        <dbReference type="SAM" id="Phobius"/>
    </source>
</evidence>
<protein>
    <submittedName>
        <fullName evidence="3">Uncharacterized protein</fullName>
    </submittedName>
</protein>
<gene>
    <name evidence="3" type="ORF">PEBR_00046</name>
</gene>